<name>A0ABD1D189_CULPP</name>
<evidence type="ECO:0000313" key="12">
    <source>
        <dbReference type="EMBL" id="KAL1387537.1"/>
    </source>
</evidence>
<comment type="cofactor">
    <cofactor evidence="2">
        <name>Mg(2+)</name>
        <dbReference type="ChEBI" id="CHEBI:18420"/>
    </cofactor>
</comment>
<dbReference type="PANTHER" id="PTHR10169">
    <property type="entry name" value="DNA TOPOISOMERASE/GYRASE"/>
    <property type="match status" value="1"/>
</dbReference>
<dbReference type="Pfam" id="PF00521">
    <property type="entry name" value="DNA_topoisoIV"/>
    <property type="match status" value="1"/>
</dbReference>
<accession>A0ABD1D189</accession>
<sequence>MIDDGKQLPTKNFKDYIDLYVKEQQEDDIVVDISEKGFQQVSFVNSIATTKEGRHVDYVTDIVVKQLKLKKNMKLQVKSSSSKCVMSEKFVAAVSKRGIVESVQQWAKFKAQTELSKASGSKKSKIQSVPKLEDANEGGWMPTTRAIFYKEIITPDLDLFSNSDNVRSIPCVLDGLKPGQRKFMFTCFKRNDKQEVKVAQLAGSVAEMFAYHHGEQSLCSTIVNLKQNIVSSNNINLLYPRDQFGTRLPGGKVSAKLRFLLTMMSALTRKKKTDEKDTNWANQRPRSRSIQRRLSSD</sequence>
<evidence type="ECO:0000259" key="11">
    <source>
        <dbReference type="PROSITE" id="PS52040"/>
    </source>
</evidence>
<protein>
    <recommendedName>
        <fullName evidence="3">DNA topoisomerase (ATP-hydrolyzing)</fullName>
        <ecNumber evidence="3">5.6.2.2</ecNumber>
    </recommendedName>
</protein>
<comment type="catalytic activity">
    <reaction evidence="1">
        <text>ATP-dependent breakage, passage and rejoining of double-stranded DNA.</text>
        <dbReference type="EC" id="5.6.2.2"/>
    </reaction>
</comment>
<dbReference type="EC" id="5.6.2.2" evidence="3"/>
<feature type="region of interest" description="Disordered" evidence="10">
    <location>
        <begin position="271"/>
        <end position="297"/>
    </location>
</feature>
<dbReference type="PANTHER" id="PTHR10169:SF38">
    <property type="entry name" value="DNA TOPOISOMERASE 2"/>
    <property type="match status" value="1"/>
</dbReference>
<dbReference type="InterPro" id="IPR050634">
    <property type="entry name" value="DNA_Topoisomerase_II"/>
</dbReference>
<evidence type="ECO:0000256" key="5">
    <source>
        <dbReference type="ARBA" id="ARBA00022840"/>
    </source>
</evidence>
<evidence type="ECO:0000256" key="6">
    <source>
        <dbReference type="ARBA" id="ARBA00023029"/>
    </source>
</evidence>
<dbReference type="InterPro" id="IPR020568">
    <property type="entry name" value="Ribosomal_Su5_D2-typ_SF"/>
</dbReference>
<evidence type="ECO:0000256" key="8">
    <source>
        <dbReference type="ARBA" id="ARBA00023235"/>
    </source>
</evidence>
<evidence type="ECO:0000256" key="9">
    <source>
        <dbReference type="PROSITE-ProRule" id="PRU01384"/>
    </source>
</evidence>
<dbReference type="AlphaFoldDB" id="A0ABD1D189"/>
<dbReference type="EMBL" id="JBEHCU010008142">
    <property type="protein sequence ID" value="KAL1387537.1"/>
    <property type="molecule type" value="Genomic_DNA"/>
</dbReference>
<evidence type="ECO:0000256" key="7">
    <source>
        <dbReference type="ARBA" id="ARBA00023125"/>
    </source>
</evidence>
<evidence type="ECO:0000256" key="10">
    <source>
        <dbReference type="SAM" id="MobiDB-lite"/>
    </source>
</evidence>
<evidence type="ECO:0000256" key="4">
    <source>
        <dbReference type="ARBA" id="ARBA00022741"/>
    </source>
</evidence>
<keyword evidence="8" id="KW-0413">Isomerase</keyword>
<dbReference type="PROSITE" id="PS52040">
    <property type="entry name" value="TOPO_IIA"/>
    <property type="match status" value="1"/>
</dbReference>
<evidence type="ECO:0000256" key="2">
    <source>
        <dbReference type="ARBA" id="ARBA00001946"/>
    </source>
</evidence>
<keyword evidence="7 9" id="KW-0238">DNA-binding</keyword>
<evidence type="ECO:0000256" key="3">
    <source>
        <dbReference type="ARBA" id="ARBA00012895"/>
    </source>
</evidence>
<keyword evidence="6" id="KW-0799">Topoisomerase</keyword>
<dbReference type="GO" id="GO:0005524">
    <property type="term" value="F:ATP binding"/>
    <property type="evidence" value="ECO:0007669"/>
    <property type="project" value="UniProtKB-KW"/>
</dbReference>
<dbReference type="InterPro" id="IPR013758">
    <property type="entry name" value="Topo_IIA_A/C_ab"/>
</dbReference>
<dbReference type="PRINTS" id="PR00615">
    <property type="entry name" value="CCAATSUBUNTA"/>
</dbReference>
<evidence type="ECO:0000313" key="13">
    <source>
        <dbReference type="Proteomes" id="UP001562425"/>
    </source>
</evidence>
<dbReference type="SUPFAM" id="SSF56719">
    <property type="entry name" value="Type II DNA topoisomerase"/>
    <property type="match status" value="1"/>
</dbReference>
<keyword evidence="4" id="KW-0547">Nucleotide-binding</keyword>
<feature type="domain" description="Topo IIA-type catalytic" evidence="11">
    <location>
        <begin position="169"/>
        <end position="297"/>
    </location>
</feature>
<keyword evidence="13" id="KW-1185">Reference proteome</keyword>
<dbReference type="Proteomes" id="UP001562425">
    <property type="component" value="Unassembled WGS sequence"/>
</dbReference>
<gene>
    <name evidence="12" type="ORF">pipiens_012712</name>
</gene>
<comment type="caution">
    <text evidence="9">Lacks conserved residue(s) required for the propagation of feature annotation.</text>
</comment>
<evidence type="ECO:0000256" key="1">
    <source>
        <dbReference type="ARBA" id="ARBA00000185"/>
    </source>
</evidence>
<organism evidence="12 13">
    <name type="scientific">Culex pipiens pipiens</name>
    <name type="common">Northern house mosquito</name>
    <dbReference type="NCBI Taxonomy" id="38569"/>
    <lineage>
        <taxon>Eukaryota</taxon>
        <taxon>Metazoa</taxon>
        <taxon>Ecdysozoa</taxon>
        <taxon>Arthropoda</taxon>
        <taxon>Hexapoda</taxon>
        <taxon>Insecta</taxon>
        <taxon>Pterygota</taxon>
        <taxon>Neoptera</taxon>
        <taxon>Endopterygota</taxon>
        <taxon>Diptera</taxon>
        <taxon>Nematocera</taxon>
        <taxon>Culicoidea</taxon>
        <taxon>Culicidae</taxon>
        <taxon>Culicinae</taxon>
        <taxon>Culicini</taxon>
        <taxon>Culex</taxon>
        <taxon>Culex</taxon>
    </lineage>
</organism>
<proteinExistence type="predicted"/>
<dbReference type="GO" id="GO:0003677">
    <property type="term" value="F:DNA binding"/>
    <property type="evidence" value="ECO:0007669"/>
    <property type="project" value="UniProtKB-UniRule"/>
</dbReference>
<keyword evidence="5" id="KW-0067">ATP-binding</keyword>
<dbReference type="InterPro" id="IPR014721">
    <property type="entry name" value="Ribsml_uS5_D2-typ_fold_subgr"/>
</dbReference>
<dbReference type="InterPro" id="IPR002205">
    <property type="entry name" value="Topo_IIA_dom_A"/>
</dbReference>
<dbReference type="InterPro" id="IPR013760">
    <property type="entry name" value="Topo_IIA-like_dom_sf"/>
</dbReference>
<dbReference type="SUPFAM" id="SSF54211">
    <property type="entry name" value="Ribosomal protein S5 domain 2-like"/>
    <property type="match status" value="1"/>
</dbReference>
<dbReference type="Gene3D" id="3.90.199.10">
    <property type="entry name" value="Topoisomerase II, domain 5"/>
    <property type="match status" value="1"/>
</dbReference>
<reference evidence="12 13" key="1">
    <citation type="submission" date="2024-05" db="EMBL/GenBank/DDBJ databases">
        <title>Culex pipiens pipiens assembly and annotation.</title>
        <authorList>
            <person name="Alout H."/>
            <person name="Durand T."/>
        </authorList>
    </citation>
    <scope>NUCLEOTIDE SEQUENCE [LARGE SCALE GENOMIC DNA]</scope>
    <source>
        <strain evidence="12">HA-2024</strain>
        <tissue evidence="12">Whole body</tissue>
    </source>
</reference>
<dbReference type="GO" id="GO:0003918">
    <property type="term" value="F:DNA topoisomerase type II (double strand cut, ATP-hydrolyzing) activity"/>
    <property type="evidence" value="ECO:0007669"/>
    <property type="project" value="UniProtKB-EC"/>
</dbReference>
<dbReference type="Gene3D" id="3.30.230.10">
    <property type="match status" value="1"/>
</dbReference>
<comment type="caution">
    <text evidence="12">The sequence shown here is derived from an EMBL/GenBank/DDBJ whole genome shotgun (WGS) entry which is preliminary data.</text>
</comment>